<feature type="domain" description="HTH araC/xylS-type" evidence="3">
    <location>
        <begin position="190"/>
        <end position="288"/>
    </location>
</feature>
<keyword evidence="2" id="KW-0804">Transcription</keyword>
<dbReference type="InterPro" id="IPR009057">
    <property type="entry name" value="Homeodomain-like_sf"/>
</dbReference>
<organism evidence="4 5">
    <name type="scientific">Paenibacillus vulneris</name>
    <dbReference type="NCBI Taxonomy" id="1133364"/>
    <lineage>
        <taxon>Bacteria</taxon>
        <taxon>Bacillati</taxon>
        <taxon>Bacillota</taxon>
        <taxon>Bacilli</taxon>
        <taxon>Bacillales</taxon>
        <taxon>Paenibacillaceae</taxon>
        <taxon>Paenibacillus</taxon>
    </lineage>
</organism>
<dbReference type="PANTHER" id="PTHR43436">
    <property type="entry name" value="ARAC-FAMILY TRANSCRIPTIONAL REGULATOR"/>
    <property type="match status" value="1"/>
</dbReference>
<dbReference type="PROSITE" id="PS01124">
    <property type="entry name" value="HTH_ARAC_FAMILY_2"/>
    <property type="match status" value="1"/>
</dbReference>
<gene>
    <name evidence="4" type="ORF">ACFQ4B_12620</name>
</gene>
<evidence type="ECO:0000259" key="3">
    <source>
        <dbReference type="PROSITE" id="PS01124"/>
    </source>
</evidence>
<evidence type="ECO:0000313" key="4">
    <source>
        <dbReference type="EMBL" id="MFD1220961.1"/>
    </source>
</evidence>
<dbReference type="SMART" id="SM00342">
    <property type="entry name" value="HTH_ARAC"/>
    <property type="match status" value="1"/>
</dbReference>
<dbReference type="EMBL" id="JBHTLU010000014">
    <property type="protein sequence ID" value="MFD1220961.1"/>
    <property type="molecule type" value="Genomic_DNA"/>
</dbReference>
<accession>A0ABW3UM62</accession>
<evidence type="ECO:0000256" key="2">
    <source>
        <dbReference type="ARBA" id="ARBA00023163"/>
    </source>
</evidence>
<dbReference type="InterPro" id="IPR018060">
    <property type="entry name" value="HTH_AraC"/>
</dbReference>
<proteinExistence type="predicted"/>
<dbReference type="InterPro" id="IPR009594">
    <property type="entry name" value="Tscrpt_reg_HTH_AraC_N"/>
</dbReference>
<evidence type="ECO:0000256" key="1">
    <source>
        <dbReference type="ARBA" id="ARBA00023015"/>
    </source>
</evidence>
<keyword evidence="1" id="KW-0805">Transcription regulation</keyword>
<protein>
    <submittedName>
        <fullName evidence="4">AraC family transcriptional regulator N-terminal domain-containing protein</fullName>
    </submittedName>
</protein>
<keyword evidence="5" id="KW-1185">Reference proteome</keyword>
<comment type="caution">
    <text evidence="4">The sequence shown here is derived from an EMBL/GenBank/DDBJ whole genome shotgun (WGS) entry which is preliminary data.</text>
</comment>
<dbReference type="PANTHER" id="PTHR43436:SF1">
    <property type="entry name" value="TRANSCRIPTIONAL REGULATORY PROTEIN"/>
    <property type="match status" value="1"/>
</dbReference>
<sequence length="298" mass="33888">MEKRAELSNLIEKFTAQDGVHSTIISSLELIRSSTTTLPVLRVHEPALCIVTQGSKVVMLEQERYSYGPSNYLVVSVDLPISAQITEASLENPYLCIRLKLEPMQIFDILKESSSESMKKREMRRGIFVTETNQSIIDAVIRLVHLLETPEDVPILGPLIIREIYYRVLKGEQGYLRQIALDGSNMQRIVRVINQIKNNYAAPLHIEELAHSIHMSPASLFRHFKEVAAMSPLQYQKKIRLLEARRLLLSEAIDAAEAGFRVGYESPSQFSREYKRMFGMPPVSDIKQLQQSYGPLST</sequence>
<dbReference type="Proteomes" id="UP001597180">
    <property type="component" value="Unassembled WGS sequence"/>
</dbReference>
<evidence type="ECO:0000313" key="5">
    <source>
        <dbReference type="Proteomes" id="UP001597180"/>
    </source>
</evidence>
<dbReference type="Pfam" id="PF06719">
    <property type="entry name" value="AraC_N"/>
    <property type="match status" value="1"/>
</dbReference>
<dbReference type="SUPFAM" id="SSF46689">
    <property type="entry name" value="Homeodomain-like"/>
    <property type="match status" value="2"/>
</dbReference>
<reference evidence="5" key="1">
    <citation type="journal article" date="2019" name="Int. J. Syst. Evol. Microbiol.">
        <title>The Global Catalogue of Microorganisms (GCM) 10K type strain sequencing project: providing services to taxonomists for standard genome sequencing and annotation.</title>
        <authorList>
            <consortium name="The Broad Institute Genomics Platform"/>
            <consortium name="The Broad Institute Genome Sequencing Center for Infectious Disease"/>
            <person name="Wu L."/>
            <person name="Ma J."/>
        </authorList>
    </citation>
    <scope>NUCLEOTIDE SEQUENCE [LARGE SCALE GENOMIC DNA]</scope>
    <source>
        <strain evidence="5">CCUG 53270</strain>
    </source>
</reference>
<dbReference type="Gene3D" id="1.10.10.60">
    <property type="entry name" value="Homeodomain-like"/>
    <property type="match status" value="1"/>
</dbReference>
<dbReference type="RefSeq" id="WP_345591974.1">
    <property type="nucleotide sequence ID" value="NZ_BAABJG010000029.1"/>
</dbReference>
<dbReference type="Pfam" id="PF12833">
    <property type="entry name" value="HTH_18"/>
    <property type="match status" value="1"/>
</dbReference>
<name>A0ABW3UM62_9BACL</name>